<evidence type="ECO:0000256" key="5">
    <source>
        <dbReference type="SAM" id="SignalP"/>
    </source>
</evidence>
<dbReference type="NCBIfam" id="TIGR00065">
    <property type="entry name" value="ftsZ"/>
    <property type="match status" value="1"/>
</dbReference>
<keyword evidence="8" id="KW-0131">Cell cycle</keyword>
<dbReference type="InterPro" id="IPR024757">
    <property type="entry name" value="FtsZ_C"/>
</dbReference>
<accession>A0A0M0J939</accession>
<keyword evidence="3" id="KW-0342">GTP-binding</keyword>
<feature type="domain" description="Tubulin/FtsZ GTPase" evidence="6">
    <location>
        <begin position="48"/>
        <end position="243"/>
    </location>
</feature>
<keyword evidence="5" id="KW-0732">Signal</keyword>
<dbReference type="GO" id="GO:0007017">
    <property type="term" value="P:microtubule-based process"/>
    <property type="evidence" value="ECO:0007669"/>
    <property type="project" value="InterPro"/>
</dbReference>
<name>A0A0M0J939_9EUKA</name>
<dbReference type="InterPro" id="IPR020805">
    <property type="entry name" value="Cell_div_FtsZ_CS"/>
</dbReference>
<comment type="caution">
    <text evidence="8">The sequence shown here is derived from an EMBL/GenBank/DDBJ whole genome shotgun (WGS) entry which is preliminary data.</text>
</comment>
<dbReference type="PROSITE" id="PS01134">
    <property type="entry name" value="FTSZ_1"/>
    <property type="match status" value="1"/>
</dbReference>
<comment type="similarity">
    <text evidence="1">Belongs to the FtsZ family.</text>
</comment>
<dbReference type="SMART" id="SM00865">
    <property type="entry name" value="Tubulin_C"/>
    <property type="match status" value="1"/>
</dbReference>
<feature type="domain" description="Tubulin/FtsZ 2-layer sandwich" evidence="7">
    <location>
        <begin position="245"/>
        <end position="357"/>
    </location>
</feature>
<dbReference type="InterPro" id="IPR037103">
    <property type="entry name" value="Tubulin/FtsZ-like_C"/>
</dbReference>
<dbReference type="InterPro" id="IPR036525">
    <property type="entry name" value="Tubulin/FtsZ_GTPase_sf"/>
</dbReference>
<dbReference type="SUPFAM" id="SSF52490">
    <property type="entry name" value="Tubulin nucleotide-binding domain-like"/>
    <property type="match status" value="1"/>
</dbReference>
<evidence type="ECO:0000256" key="1">
    <source>
        <dbReference type="ARBA" id="ARBA00009690"/>
    </source>
</evidence>
<dbReference type="GO" id="GO:0005874">
    <property type="term" value="C:microtubule"/>
    <property type="evidence" value="ECO:0007669"/>
    <property type="project" value="InterPro"/>
</dbReference>
<evidence type="ECO:0000313" key="8">
    <source>
        <dbReference type="EMBL" id="KOO22975.1"/>
    </source>
</evidence>
<dbReference type="Gene3D" id="3.30.1330.20">
    <property type="entry name" value="Tubulin/FtsZ, C-terminal domain"/>
    <property type="match status" value="1"/>
</dbReference>
<sequence length="358" mass="36848">MRLALHALHALCASAAYVPAAYAPAATSARSPRAATVLQAKAEAPPCTIKVIGVGGSGGNAVNRMIQFGTETAQTVEFWSINTDIQALDASLAPNRLGLGAGTSRGLGAGGNPDKGRESAEESYEQITQMVKGSDMVFVVAGMGGGTGSGAAPVVAQAAKQQGCLTIGVVTKPFSFEGKRRTNQAEAAIERLKTHVDAMIIVSNDRLLDIVEEGTPLQEAFCVADDILRQGVVGISDIIIKAGLINVDFADVQAILGSSGLALMGIGTAEGKGRARDAAIAAMSSPLIDFPIEKATGIVFTITGSSDMTLQEVNEASQAIYEMADPDANIIFGAQIDDSMGPVLSITVVATGFSNWHA</sequence>
<dbReference type="AlphaFoldDB" id="A0A0M0J939"/>
<dbReference type="GO" id="GO:0005525">
    <property type="term" value="F:GTP binding"/>
    <property type="evidence" value="ECO:0007669"/>
    <property type="project" value="UniProtKB-KW"/>
</dbReference>
<dbReference type="PANTHER" id="PTHR30314">
    <property type="entry name" value="CELL DIVISION PROTEIN FTSZ-RELATED"/>
    <property type="match status" value="1"/>
</dbReference>
<dbReference type="PANTHER" id="PTHR30314:SF3">
    <property type="entry name" value="MITOCHONDRIAL DIVISION PROTEIN FSZA"/>
    <property type="match status" value="1"/>
</dbReference>
<evidence type="ECO:0000259" key="7">
    <source>
        <dbReference type="SMART" id="SM00865"/>
    </source>
</evidence>
<dbReference type="InterPro" id="IPR018316">
    <property type="entry name" value="Tubulin/FtsZ_2-layer-sand-dom"/>
</dbReference>
<evidence type="ECO:0000313" key="9">
    <source>
        <dbReference type="Proteomes" id="UP000037460"/>
    </source>
</evidence>
<evidence type="ECO:0000256" key="4">
    <source>
        <dbReference type="SAM" id="MobiDB-lite"/>
    </source>
</evidence>
<evidence type="ECO:0000256" key="2">
    <source>
        <dbReference type="ARBA" id="ARBA00022741"/>
    </source>
</evidence>
<dbReference type="SMART" id="SM00864">
    <property type="entry name" value="Tubulin"/>
    <property type="match status" value="1"/>
</dbReference>
<proteinExistence type="inferred from homology"/>
<organism evidence="8 9">
    <name type="scientific">Chrysochromulina tobinii</name>
    <dbReference type="NCBI Taxonomy" id="1460289"/>
    <lineage>
        <taxon>Eukaryota</taxon>
        <taxon>Haptista</taxon>
        <taxon>Haptophyta</taxon>
        <taxon>Prymnesiophyceae</taxon>
        <taxon>Prymnesiales</taxon>
        <taxon>Chrysochromulinaceae</taxon>
        <taxon>Chrysochromulina</taxon>
    </lineage>
</organism>
<evidence type="ECO:0000256" key="3">
    <source>
        <dbReference type="ARBA" id="ARBA00023134"/>
    </source>
</evidence>
<dbReference type="GO" id="GO:0005737">
    <property type="term" value="C:cytoplasm"/>
    <property type="evidence" value="ECO:0007669"/>
    <property type="project" value="TreeGrafter"/>
</dbReference>
<dbReference type="GO" id="GO:0051301">
    <property type="term" value="P:cell division"/>
    <property type="evidence" value="ECO:0007669"/>
    <property type="project" value="UniProtKB-KW"/>
</dbReference>
<dbReference type="HAMAP" id="MF_00909">
    <property type="entry name" value="FtsZ"/>
    <property type="match status" value="1"/>
</dbReference>
<feature type="chain" id="PRO_5012407308" evidence="5">
    <location>
        <begin position="16"/>
        <end position="358"/>
    </location>
</feature>
<feature type="region of interest" description="Disordered" evidence="4">
    <location>
        <begin position="103"/>
        <end position="122"/>
    </location>
</feature>
<dbReference type="Gene3D" id="3.40.50.1440">
    <property type="entry name" value="Tubulin/FtsZ, GTPase domain"/>
    <property type="match status" value="1"/>
</dbReference>
<dbReference type="GO" id="GO:0003924">
    <property type="term" value="F:GTPase activity"/>
    <property type="evidence" value="ECO:0007669"/>
    <property type="project" value="InterPro"/>
</dbReference>
<dbReference type="PRINTS" id="PR00423">
    <property type="entry name" value="CELLDVISFTSZ"/>
</dbReference>
<dbReference type="OrthoDB" id="70257at2759"/>
<reference evidence="9" key="1">
    <citation type="journal article" date="2015" name="PLoS Genet.">
        <title>Genome Sequence and Transcriptome Analyses of Chrysochromulina tobin: Metabolic Tools for Enhanced Algal Fitness in the Prominent Order Prymnesiales (Haptophyceae).</title>
        <authorList>
            <person name="Hovde B.T."/>
            <person name="Deodato C.R."/>
            <person name="Hunsperger H.M."/>
            <person name="Ryken S.A."/>
            <person name="Yost W."/>
            <person name="Jha R.K."/>
            <person name="Patterson J."/>
            <person name="Monnat R.J. Jr."/>
            <person name="Barlow S.B."/>
            <person name="Starkenburg S.R."/>
            <person name="Cattolico R.A."/>
        </authorList>
    </citation>
    <scope>NUCLEOTIDE SEQUENCE</scope>
    <source>
        <strain evidence="9">CCMP291</strain>
    </source>
</reference>
<feature type="signal peptide" evidence="5">
    <location>
        <begin position="1"/>
        <end position="15"/>
    </location>
</feature>
<dbReference type="InterPro" id="IPR008280">
    <property type="entry name" value="Tub_FtsZ_C"/>
</dbReference>
<dbReference type="InterPro" id="IPR000158">
    <property type="entry name" value="Cell_div_FtsZ"/>
</dbReference>
<evidence type="ECO:0000259" key="6">
    <source>
        <dbReference type="SMART" id="SM00864"/>
    </source>
</evidence>
<dbReference type="PROSITE" id="PS01135">
    <property type="entry name" value="FTSZ_2"/>
    <property type="match status" value="1"/>
</dbReference>
<dbReference type="InterPro" id="IPR003008">
    <property type="entry name" value="Tubulin_FtsZ_GTPase"/>
</dbReference>
<dbReference type="InterPro" id="IPR045061">
    <property type="entry name" value="FtsZ/CetZ"/>
</dbReference>
<dbReference type="CDD" id="cd02201">
    <property type="entry name" value="FtsZ_type1"/>
    <property type="match status" value="1"/>
</dbReference>
<feature type="compositionally biased region" description="Gly residues" evidence="4">
    <location>
        <begin position="103"/>
        <end position="113"/>
    </location>
</feature>
<keyword evidence="8" id="KW-0132">Cell division</keyword>
<keyword evidence="2" id="KW-0547">Nucleotide-binding</keyword>
<protein>
    <submittedName>
        <fullName evidence="8">Cell division protein</fullName>
    </submittedName>
</protein>
<dbReference type="GO" id="GO:0048285">
    <property type="term" value="P:organelle fission"/>
    <property type="evidence" value="ECO:0007669"/>
    <property type="project" value="TreeGrafter"/>
</dbReference>
<dbReference type="FunFam" id="3.40.50.1440:FF:000001">
    <property type="entry name" value="Cell division protein FtsZ"/>
    <property type="match status" value="1"/>
</dbReference>
<dbReference type="InterPro" id="IPR017975">
    <property type="entry name" value="Tubulin_CS"/>
</dbReference>
<keyword evidence="9" id="KW-1185">Reference proteome</keyword>
<dbReference type="GO" id="GO:0032153">
    <property type="term" value="C:cell division site"/>
    <property type="evidence" value="ECO:0007669"/>
    <property type="project" value="TreeGrafter"/>
</dbReference>
<dbReference type="SUPFAM" id="SSF55307">
    <property type="entry name" value="Tubulin C-terminal domain-like"/>
    <property type="match status" value="1"/>
</dbReference>
<dbReference type="Proteomes" id="UP000037460">
    <property type="component" value="Unassembled WGS sequence"/>
</dbReference>
<dbReference type="Pfam" id="PF00091">
    <property type="entry name" value="Tubulin"/>
    <property type="match status" value="1"/>
</dbReference>
<dbReference type="PROSITE" id="PS00227">
    <property type="entry name" value="TUBULIN"/>
    <property type="match status" value="1"/>
</dbReference>
<gene>
    <name evidence="8" type="ORF">Ctob_004603</name>
</gene>
<dbReference type="Pfam" id="PF12327">
    <property type="entry name" value="FtsZ_C"/>
    <property type="match status" value="1"/>
</dbReference>
<dbReference type="EMBL" id="JWZX01003232">
    <property type="protein sequence ID" value="KOO22975.1"/>
    <property type="molecule type" value="Genomic_DNA"/>
</dbReference>